<evidence type="ECO:0000313" key="2">
    <source>
        <dbReference type="Proteomes" id="UP000183410"/>
    </source>
</evidence>
<name>A0A1I1XZY1_9BACL</name>
<dbReference type="OrthoDB" id="1924973at2"/>
<protein>
    <submittedName>
        <fullName evidence="1">Putative motility protein</fullName>
    </submittedName>
</protein>
<accession>A0A1I1XZY1</accession>
<dbReference type="Pfam" id="PF14070">
    <property type="entry name" value="YjfB_motility"/>
    <property type="match status" value="1"/>
</dbReference>
<proteinExistence type="predicted"/>
<organism evidence="1 2">
    <name type="scientific">Paenibacillus algorifonticola</name>
    <dbReference type="NCBI Taxonomy" id="684063"/>
    <lineage>
        <taxon>Bacteria</taxon>
        <taxon>Bacillati</taxon>
        <taxon>Bacillota</taxon>
        <taxon>Bacilli</taxon>
        <taxon>Bacillales</taxon>
        <taxon>Paenibacillaceae</taxon>
        <taxon>Paenibacillus</taxon>
    </lineage>
</organism>
<dbReference type="Proteomes" id="UP000183410">
    <property type="component" value="Unassembled WGS sequence"/>
</dbReference>
<dbReference type="EMBL" id="FONN01000001">
    <property type="protein sequence ID" value="SFE12719.1"/>
    <property type="molecule type" value="Genomic_DNA"/>
</dbReference>
<gene>
    <name evidence="1" type="ORF">SAMN04487969_101199</name>
</gene>
<keyword evidence="2" id="KW-1185">Reference proteome</keyword>
<dbReference type="InterPro" id="IPR025906">
    <property type="entry name" value="YjfB_motility"/>
</dbReference>
<dbReference type="RefSeq" id="WP_074904620.1">
    <property type="nucleotide sequence ID" value="NZ_FONN01000001.1"/>
</dbReference>
<dbReference type="AlphaFoldDB" id="A0A1I1XZY1"/>
<evidence type="ECO:0000313" key="1">
    <source>
        <dbReference type="EMBL" id="SFE12719.1"/>
    </source>
</evidence>
<reference evidence="2" key="1">
    <citation type="submission" date="2016-10" db="EMBL/GenBank/DDBJ databases">
        <authorList>
            <person name="Varghese N."/>
            <person name="Submissions S."/>
        </authorList>
    </citation>
    <scope>NUCLEOTIDE SEQUENCE [LARGE SCALE GENOMIC DNA]</scope>
    <source>
        <strain evidence="2">CGMCC 1.10223</strain>
    </source>
</reference>
<sequence length="58" mass="6132">MDIAALSTSLSQASLGTAVSIRMLDIGQDQMQVQAQGLIKMMELSVNPNVGSLLDIKV</sequence>